<dbReference type="EMBL" id="CM047588">
    <property type="protein sequence ID" value="KAI9906135.1"/>
    <property type="molecule type" value="Genomic_DNA"/>
</dbReference>
<accession>A0ACC0VIC5</accession>
<organism evidence="1 2">
    <name type="scientific">Peronosclerospora sorghi</name>
    <dbReference type="NCBI Taxonomy" id="230839"/>
    <lineage>
        <taxon>Eukaryota</taxon>
        <taxon>Sar</taxon>
        <taxon>Stramenopiles</taxon>
        <taxon>Oomycota</taxon>
        <taxon>Peronosporomycetes</taxon>
        <taxon>Peronosporales</taxon>
        <taxon>Peronosporaceae</taxon>
        <taxon>Peronosclerospora</taxon>
    </lineage>
</organism>
<keyword evidence="2" id="KW-1185">Reference proteome</keyword>
<protein>
    <submittedName>
        <fullName evidence="1">Uncharacterized protein</fullName>
    </submittedName>
</protein>
<proteinExistence type="predicted"/>
<evidence type="ECO:0000313" key="1">
    <source>
        <dbReference type="EMBL" id="KAI9906135.1"/>
    </source>
</evidence>
<dbReference type="Proteomes" id="UP001163321">
    <property type="component" value="Chromosome 9"/>
</dbReference>
<name>A0ACC0VIC5_9STRA</name>
<comment type="caution">
    <text evidence="1">The sequence shown here is derived from an EMBL/GenBank/DDBJ whole genome shotgun (WGS) entry which is preliminary data.</text>
</comment>
<gene>
    <name evidence="1" type="ORF">PsorP6_014135</name>
</gene>
<evidence type="ECO:0000313" key="2">
    <source>
        <dbReference type="Proteomes" id="UP001163321"/>
    </source>
</evidence>
<reference evidence="1 2" key="1">
    <citation type="journal article" date="2022" name="bioRxiv">
        <title>The genome of the oomycete Peronosclerospora sorghi, a cosmopolitan pathogen of maize and sorghum, is inflated with dispersed pseudogenes.</title>
        <authorList>
            <person name="Fletcher K."/>
            <person name="Martin F."/>
            <person name="Isakeit T."/>
            <person name="Cavanaugh K."/>
            <person name="Magill C."/>
            <person name="Michelmore R."/>
        </authorList>
    </citation>
    <scope>NUCLEOTIDE SEQUENCE [LARGE SCALE GENOMIC DNA]</scope>
    <source>
        <strain evidence="1">P6</strain>
    </source>
</reference>
<sequence>MSSPELCAIASLIDQSSRVANNLVHSKTKNKVVLPLEAVLDASIYPAATREASYSRYCVEMVGLPPRNLFLTGATGFLGAHLVHALVEYTRGIVYCLVRAADEDAAMDRSKKELKDFALFDEAQTLHLDDRIVPIPGNLAQPLLGLPSDTFKVLATEIDAIVHNGADVNLVKPYACLKSVNVLGTQKVVRLAVTNGLAKTRVKPVHYISTGAIFPSTYSAPKCMEAADLSKVSDQLDNGYAQSKWVSEQIGHEAAQRGLPGSILRLGNMSPSTLSGRWNTSVFYYLLRKGCVNLGSVPDRSDWFFDMTPVDDAARAIVHFAASRPVEALGQTLDIQNPSLPVKSDDFFAYFTAALTSKKLATTAFTEWKHRLHQGATIETAPLELKKKTGGRY</sequence>